<evidence type="ECO:0000256" key="7">
    <source>
        <dbReference type="RuleBase" id="RU362092"/>
    </source>
</evidence>
<dbReference type="Gene3D" id="1.10.290.10">
    <property type="entry name" value="Topoisomerase I, domain 4"/>
    <property type="match status" value="1"/>
</dbReference>
<keyword evidence="4 7" id="KW-0799">Topoisomerase</keyword>
<dbReference type="CDD" id="cd03362">
    <property type="entry name" value="TOPRIM_TopoIA_TopoIII"/>
    <property type="match status" value="1"/>
</dbReference>
<dbReference type="InterPro" id="IPR003602">
    <property type="entry name" value="Topo_IA_DNA-bd_dom"/>
</dbReference>
<comment type="caution">
    <text evidence="11">The sequence shown here is derived from an EMBL/GenBank/DDBJ whole genome shotgun (WGS) entry which is preliminary data.</text>
</comment>
<protein>
    <recommendedName>
        <fullName evidence="3 7">DNA topoisomerase</fullName>
        <ecNumber evidence="3 7">5.6.2.1</ecNumber>
    </recommendedName>
</protein>
<comment type="similarity">
    <text evidence="2 7">Belongs to the type IA topoisomerase family.</text>
</comment>
<feature type="compositionally biased region" description="Gly residues" evidence="8">
    <location>
        <begin position="614"/>
        <end position="668"/>
    </location>
</feature>
<evidence type="ECO:0000256" key="8">
    <source>
        <dbReference type="SAM" id="MobiDB-lite"/>
    </source>
</evidence>
<dbReference type="CDD" id="cd00186">
    <property type="entry name" value="TOP1Ac"/>
    <property type="match status" value="1"/>
</dbReference>
<evidence type="ECO:0000256" key="2">
    <source>
        <dbReference type="ARBA" id="ARBA00009446"/>
    </source>
</evidence>
<accession>A0A830HIL5</accession>
<feature type="region of interest" description="Disordered" evidence="8">
    <location>
        <begin position="608"/>
        <end position="675"/>
    </location>
</feature>
<evidence type="ECO:0000256" key="6">
    <source>
        <dbReference type="ARBA" id="ARBA00023235"/>
    </source>
</evidence>
<dbReference type="InterPro" id="IPR013825">
    <property type="entry name" value="Topo_IA_cen_sub2"/>
</dbReference>
<comment type="catalytic activity">
    <reaction evidence="1 7">
        <text>ATP-independent breakage of single-stranded DNA, followed by passage and rejoining.</text>
        <dbReference type="EC" id="5.6.2.1"/>
    </reaction>
</comment>
<evidence type="ECO:0000259" key="9">
    <source>
        <dbReference type="PROSITE" id="PS50880"/>
    </source>
</evidence>
<evidence type="ECO:0000256" key="5">
    <source>
        <dbReference type="ARBA" id="ARBA00023125"/>
    </source>
</evidence>
<dbReference type="PANTHER" id="PTHR11390">
    <property type="entry name" value="PROKARYOTIC DNA TOPOISOMERASE"/>
    <property type="match status" value="1"/>
</dbReference>
<reference evidence="11" key="1">
    <citation type="submission" date="2020-10" db="EMBL/GenBank/DDBJ databases">
        <title>Unveiling of a novel bifunctional photoreceptor, Dualchrome1, isolated from a cosmopolitan green alga.</title>
        <authorList>
            <person name="Suzuki S."/>
            <person name="Kawachi M."/>
        </authorList>
    </citation>
    <scope>NUCLEOTIDE SEQUENCE</scope>
    <source>
        <strain evidence="11">NIES 2893</strain>
    </source>
</reference>
<comment type="function">
    <text evidence="7">Introduces a single-strand break via transesterification at a target site in duplex DNA. Releases the supercoiling and torsional tension of DNA introduced during the DNA replication and transcription by transiently cleaving and rejoining one strand of the DNA duplex. The scissile phosphodiester is attacked by the catalytic tyrosine of the enzyme, resulting in the formation of a DNA-(5'-phosphotyrosyl)-enzyme intermediate and the expulsion of a 3'-OH DNA strand.</text>
</comment>
<dbReference type="Proteomes" id="UP000660262">
    <property type="component" value="Unassembled WGS sequence"/>
</dbReference>
<keyword evidence="12" id="KW-1185">Reference proteome</keyword>
<dbReference type="FunFam" id="1.10.290.10:FF:000001">
    <property type="entry name" value="DNA topoisomerase"/>
    <property type="match status" value="1"/>
</dbReference>
<dbReference type="Gene3D" id="2.70.20.10">
    <property type="entry name" value="Topoisomerase I, domain 3"/>
    <property type="match status" value="1"/>
</dbReference>
<sequence length="675" mass="74234">MVFTSVTGHLMELDFDGQYKSWNSVDDTSLLKLSTPVTRRVPDSKKDIARTLDAEMKRAHKLVLWLDCDAEGENIGFEVLETCRKAKNNANFAVLRAKFSSLVPAEVHRAVQSLGQPDARVSESVDARQEMDLRIGAAFTRFQTKLFRGGCPQACQWLSSGERGPLVSYGPCQFPTLGFVVSRDWEIQNHATEDFWTIKLVHRFPMQHHVNFQQAASASNLKEVTFEWARGRLYDQECAAVLHDMCVEHPVATIVSADGRQVTKQQPLPLATIEMTKRLTRYTRMSGQEIMNHAEKLYQEGYISYPRTETDQFPEGFDFTTVVREQQSDQRWAPYAMHLIAKATQRAVEAGAPANQQMWCPRRGGGNDQAHPPITPVKKAPEGGGNWSSDKKAVYEFVVRHFLACLGDPAVGVETRAEANVAGELFEARGRTCTERNYLDVYRYESFGGDGELPPMEPGMEFTPDIRLVAGRTSPPPRLTESDLIALMERHGIGTDATMHQHIHTLQERRYVVKHAGTGAGQIFESTWLGEALVTAYQRLGQDKLWRPFLRGAQERDMAAIARGEKRKHDVLAQFAPAFEAVLDEVMRRKAVLKDEVEWFAQTRGCAISAPTPSGGGFGGGGGGAPGGGEGGRGGGRGGRSGGRGSGRGSARGGGGGRSGGRANGGRAGRFNPNL</sequence>
<dbReference type="InterPro" id="IPR023405">
    <property type="entry name" value="Topo_IA_core_domain"/>
</dbReference>
<dbReference type="AlphaFoldDB" id="A0A830HIL5"/>
<evidence type="ECO:0000256" key="1">
    <source>
        <dbReference type="ARBA" id="ARBA00000213"/>
    </source>
</evidence>
<evidence type="ECO:0000313" key="12">
    <source>
        <dbReference type="Proteomes" id="UP000660262"/>
    </source>
</evidence>
<evidence type="ECO:0000256" key="4">
    <source>
        <dbReference type="ARBA" id="ARBA00023029"/>
    </source>
</evidence>
<dbReference type="SMART" id="SM00436">
    <property type="entry name" value="TOP1Bc"/>
    <property type="match status" value="1"/>
</dbReference>
<dbReference type="PROSITE" id="PS50880">
    <property type="entry name" value="TOPRIM"/>
    <property type="match status" value="1"/>
</dbReference>
<dbReference type="Gene3D" id="1.10.460.10">
    <property type="entry name" value="Topoisomerase I, domain 2"/>
    <property type="match status" value="1"/>
</dbReference>
<evidence type="ECO:0000259" key="10">
    <source>
        <dbReference type="PROSITE" id="PS52039"/>
    </source>
</evidence>
<feature type="domain" description="Toprim" evidence="9">
    <location>
        <begin position="1"/>
        <end position="100"/>
    </location>
</feature>
<proteinExistence type="inferred from homology"/>
<dbReference type="InterPro" id="IPR023406">
    <property type="entry name" value="Topo_IA_AS"/>
</dbReference>
<keyword evidence="6 7" id="KW-0413">Isomerase</keyword>
<dbReference type="Pfam" id="PF01131">
    <property type="entry name" value="Topoisom_bac"/>
    <property type="match status" value="1"/>
</dbReference>
<dbReference type="SUPFAM" id="SSF56712">
    <property type="entry name" value="Prokaryotic type I DNA topoisomerase"/>
    <property type="match status" value="1"/>
</dbReference>
<gene>
    <name evidence="11" type="ORF">PPROV_000539700</name>
</gene>
<dbReference type="EC" id="5.6.2.1" evidence="3 7"/>
<dbReference type="Pfam" id="PF01751">
    <property type="entry name" value="Toprim"/>
    <property type="match status" value="1"/>
</dbReference>
<dbReference type="InterPro" id="IPR013824">
    <property type="entry name" value="Topo_IA_cen_sub1"/>
</dbReference>
<keyword evidence="5 7" id="KW-0238">DNA-binding</keyword>
<dbReference type="GO" id="GO:0006265">
    <property type="term" value="P:DNA topological change"/>
    <property type="evidence" value="ECO:0007669"/>
    <property type="project" value="InterPro"/>
</dbReference>
<dbReference type="InterPro" id="IPR000380">
    <property type="entry name" value="Topo_IA"/>
</dbReference>
<dbReference type="PANTHER" id="PTHR11390:SF21">
    <property type="entry name" value="DNA TOPOISOMERASE 3-ALPHA"/>
    <property type="match status" value="1"/>
</dbReference>
<dbReference type="InterPro" id="IPR003601">
    <property type="entry name" value="Topo_IA_2"/>
</dbReference>
<dbReference type="Gene3D" id="3.40.50.140">
    <property type="match status" value="1"/>
</dbReference>
<dbReference type="GO" id="GO:0003917">
    <property type="term" value="F:DNA topoisomerase type I (single strand cut, ATP-independent) activity"/>
    <property type="evidence" value="ECO:0007669"/>
    <property type="project" value="UniProtKB-EC"/>
</dbReference>
<dbReference type="GO" id="GO:0006281">
    <property type="term" value="P:DNA repair"/>
    <property type="evidence" value="ECO:0007669"/>
    <property type="project" value="TreeGrafter"/>
</dbReference>
<dbReference type="GO" id="GO:0006310">
    <property type="term" value="P:DNA recombination"/>
    <property type="evidence" value="ECO:0007669"/>
    <property type="project" value="TreeGrafter"/>
</dbReference>
<dbReference type="OrthoDB" id="430051at2759"/>
<dbReference type="GO" id="GO:0003677">
    <property type="term" value="F:DNA binding"/>
    <property type="evidence" value="ECO:0007669"/>
    <property type="project" value="UniProtKB-KW"/>
</dbReference>
<name>A0A830HIL5_9CHLO</name>
<evidence type="ECO:0000313" key="11">
    <source>
        <dbReference type="EMBL" id="GHP06652.1"/>
    </source>
</evidence>
<dbReference type="PROSITE" id="PS52039">
    <property type="entry name" value="TOPO_IA_2"/>
    <property type="match status" value="1"/>
</dbReference>
<dbReference type="PROSITE" id="PS00396">
    <property type="entry name" value="TOPO_IA_1"/>
    <property type="match status" value="1"/>
</dbReference>
<dbReference type="InterPro" id="IPR013826">
    <property type="entry name" value="Topo_IA_cen_sub3"/>
</dbReference>
<dbReference type="GO" id="GO:0005634">
    <property type="term" value="C:nucleus"/>
    <property type="evidence" value="ECO:0007669"/>
    <property type="project" value="TreeGrafter"/>
</dbReference>
<organism evidence="11 12">
    <name type="scientific">Pycnococcus provasolii</name>
    <dbReference type="NCBI Taxonomy" id="41880"/>
    <lineage>
        <taxon>Eukaryota</taxon>
        <taxon>Viridiplantae</taxon>
        <taxon>Chlorophyta</taxon>
        <taxon>Pseudoscourfieldiophyceae</taxon>
        <taxon>Pseudoscourfieldiales</taxon>
        <taxon>Pycnococcaceae</taxon>
        <taxon>Pycnococcus</taxon>
    </lineage>
</organism>
<feature type="domain" description="Topo IA-type catalytic" evidence="10">
    <location>
        <begin position="118"/>
        <end position="583"/>
    </location>
</feature>
<evidence type="ECO:0000256" key="3">
    <source>
        <dbReference type="ARBA" id="ARBA00012891"/>
    </source>
</evidence>
<dbReference type="EMBL" id="BNJQ01000013">
    <property type="protein sequence ID" value="GHP06652.1"/>
    <property type="molecule type" value="Genomic_DNA"/>
</dbReference>
<dbReference type="InterPro" id="IPR006171">
    <property type="entry name" value="TOPRIM_dom"/>
</dbReference>
<dbReference type="GO" id="GO:0031422">
    <property type="term" value="C:RecQ family helicase-topoisomerase III complex"/>
    <property type="evidence" value="ECO:0007669"/>
    <property type="project" value="TreeGrafter"/>
</dbReference>
<dbReference type="SMART" id="SM00437">
    <property type="entry name" value="TOP1Ac"/>
    <property type="match status" value="1"/>
</dbReference>
<dbReference type="InterPro" id="IPR013497">
    <property type="entry name" value="Topo_IA_cen"/>
</dbReference>
<dbReference type="PRINTS" id="PR00417">
    <property type="entry name" value="PRTPISMRASEI"/>
</dbReference>
<dbReference type="InterPro" id="IPR034144">
    <property type="entry name" value="TOPRIM_TopoIII"/>
</dbReference>